<accession>A0AAV7I3G0</accession>
<proteinExistence type="predicted"/>
<organism evidence="2 3">
    <name type="scientific">Cotesia glomerata</name>
    <name type="common">Lepidopteran parasitic wasp</name>
    <name type="synonym">Apanteles glomeratus</name>
    <dbReference type="NCBI Taxonomy" id="32391"/>
    <lineage>
        <taxon>Eukaryota</taxon>
        <taxon>Metazoa</taxon>
        <taxon>Ecdysozoa</taxon>
        <taxon>Arthropoda</taxon>
        <taxon>Hexapoda</taxon>
        <taxon>Insecta</taxon>
        <taxon>Pterygota</taxon>
        <taxon>Neoptera</taxon>
        <taxon>Endopterygota</taxon>
        <taxon>Hymenoptera</taxon>
        <taxon>Apocrita</taxon>
        <taxon>Ichneumonoidea</taxon>
        <taxon>Braconidae</taxon>
        <taxon>Microgastrinae</taxon>
        <taxon>Cotesia</taxon>
    </lineage>
</organism>
<evidence type="ECO:0000313" key="3">
    <source>
        <dbReference type="Proteomes" id="UP000826195"/>
    </source>
</evidence>
<feature type="signal peptide" evidence="1">
    <location>
        <begin position="1"/>
        <end position="29"/>
    </location>
</feature>
<protein>
    <submittedName>
        <fullName evidence="2">Uncharacterized protein</fullName>
    </submittedName>
</protein>
<name>A0AAV7I3G0_COTGL</name>
<keyword evidence="1" id="KW-0732">Signal</keyword>
<feature type="chain" id="PRO_5043967111" evidence="1">
    <location>
        <begin position="30"/>
        <end position="109"/>
    </location>
</feature>
<dbReference type="Proteomes" id="UP000826195">
    <property type="component" value="Unassembled WGS sequence"/>
</dbReference>
<comment type="caution">
    <text evidence="2">The sequence shown here is derived from an EMBL/GenBank/DDBJ whole genome shotgun (WGS) entry which is preliminary data.</text>
</comment>
<gene>
    <name evidence="2" type="ORF">KQX54_017179</name>
</gene>
<sequence length="109" mass="13434">MLRCRMFVIVTQGCCWWYQWCWNWYCAEPEECRTSRIKCYEIRARIFYPNIDPMFPPYYDPLGWYDSTLVHWWLEGGLILKPTKVYSLEKLLYNNLHLTFDFKTRQPSV</sequence>
<dbReference type="AlphaFoldDB" id="A0AAV7I3G0"/>
<keyword evidence="3" id="KW-1185">Reference proteome</keyword>
<evidence type="ECO:0000313" key="2">
    <source>
        <dbReference type="EMBL" id="KAH0540409.1"/>
    </source>
</evidence>
<dbReference type="EMBL" id="JAHXZJ010002609">
    <property type="protein sequence ID" value="KAH0540409.1"/>
    <property type="molecule type" value="Genomic_DNA"/>
</dbReference>
<evidence type="ECO:0000256" key="1">
    <source>
        <dbReference type="SAM" id="SignalP"/>
    </source>
</evidence>
<reference evidence="2 3" key="1">
    <citation type="journal article" date="2021" name="J. Hered.">
        <title>A chromosome-level genome assembly of the parasitoid wasp, Cotesia glomerata (Hymenoptera: Braconidae).</title>
        <authorList>
            <person name="Pinto B.J."/>
            <person name="Weis J.J."/>
            <person name="Gamble T."/>
            <person name="Ode P.J."/>
            <person name="Paul R."/>
            <person name="Zaspel J.M."/>
        </authorList>
    </citation>
    <scope>NUCLEOTIDE SEQUENCE [LARGE SCALE GENOMIC DNA]</scope>
    <source>
        <strain evidence="2">CgM1</strain>
    </source>
</reference>